<protein>
    <submittedName>
        <fullName evidence="1">Uncharacterized protein</fullName>
    </submittedName>
</protein>
<dbReference type="EMBL" id="JBDODL010003657">
    <property type="protein sequence ID" value="MES1922772.1"/>
    <property type="molecule type" value="Genomic_DNA"/>
</dbReference>
<reference evidence="1 2" key="1">
    <citation type="journal article" date="2024" name="BMC Biol.">
        <title>Comparative genomics of Ascetosporea gives new insight into the evolutionary basis for animal parasitism in Rhizaria.</title>
        <authorList>
            <person name="Hiltunen Thoren M."/>
            <person name="Onut-Brannstrom I."/>
            <person name="Alfjorden A."/>
            <person name="Peckova H."/>
            <person name="Swords F."/>
            <person name="Hooper C."/>
            <person name="Holzer A.S."/>
            <person name="Bass D."/>
            <person name="Burki F."/>
        </authorList>
    </citation>
    <scope>NUCLEOTIDE SEQUENCE [LARGE SCALE GENOMIC DNA]</scope>
    <source>
        <strain evidence="1">20-A016</strain>
    </source>
</reference>
<organism evidence="1 2">
    <name type="scientific">Bonamia ostreae</name>
    <dbReference type="NCBI Taxonomy" id="126728"/>
    <lineage>
        <taxon>Eukaryota</taxon>
        <taxon>Sar</taxon>
        <taxon>Rhizaria</taxon>
        <taxon>Endomyxa</taxon>
        <taxon>Ascetosporea</taxon>
        <taxon>Haplosporida</taxon>
        <taxon>Bonamia</taxon>
    </lineage>
</organism>
<evidence type="ECO:0000313" key="1">
    <source>
        <dbReference type="EMBL" id="MES1922772.1"/>
    </source>
</evidence>
<proteinExistence type="predicted"/>
<accession>A0ABV2ASZ5</accession>
<comment type="caution">
    <text evidence="1">The sequence shown here is derived from an EMBL/GenBank/DDBJ whole genome shotgun (WGS) entry which is preliminary data.</text>
</comment>
<gene>
    <name evidence="1" type="ORF">MHBO_004296</name>
</gene>
<dbReference type="InterPro" id="IPR009044">
    <property type="entry name" value="ssDNA-bd_transcriptional_reg"/>
</dbReference>
<sequence length="180" mass="21181">MLRKFAQNLNKTKTTFSRRFYETSPSQHLNRNFFISDETQVLQIKQNMPAFVKGFDGKLFPRKKGSLIFNFKMKESNESFFFPLTVENTATLVLDKDEYVFKWQSHKDENLAKKLTIKKSDTFLTATLEKKVSESSEYQLESKINFSKTDFLRLKILIEDAIPRMYGWRIDEPPVIVPMA</sequence>
<dbReference type="Gene3D" id="2.30.31.10">
    <property type="entry name" value="Transcriptional Coactivator Pc4, Chain A"/>
    <property type="match status" value="1"/>
</dbReference>
<keyword evidence="2" id="KW-1185">Reference proteome</keyword>
<dbReference type="Proteomes" id="UP001439008">
    <property type="component" value="Unassembled WGS sequence"/>
</dbReference>
<name>A0ABV2ASZ5_9EUKA</name>
<evidence type="ECO:0000313" key="2">
    <source>
        <dbReference type="Proteomes" id="UP001439008"/>
    </source>
</evidence>